<dbReference type="InterPro" id="IPR019099">
    <property type="entry name" value="Uncharacterised_PGPGW_TM"/>
</dbReference>
<proteinExistence type="predicted"/>
<keyword evidence="1" id="KW-1133">Transmembrane helix</keyword>
<feature type="transmembrane region" description="Helical" evidence="1">
    <location>
        <begin position="62"/>
        <end position="82"/>
    </location>
</feature>
<organism evidence="2">
    <name type="scientific">uncultured Solirubrobacteraceae bacterium</name>
    <dbReference type="NCBI Taxonomy" id="1162706"/>
    <lineage>
        <taxon>Bacteria</taxon>
        <taxon>Bacillati</taxon>
        <taxon>Actinomycetota</taxon>
        <taxon>Thermoleophilia</taxon>
        <taxon>Solirubrobacterales</taxon>
        <taxon>Solirubrobacteraceae</taxon>
        <taxon>environmental samples</taxon>
    </lineage>
</organism>
<evidence type="ECO:0000313" key="2">
    <source>
        <dbReference type="EMBL" id="CAA9528959.1"/>
    </source>
</evidence>
<keyword evidence="1" id="KW-0812">Transmembrane</keyword>
<gene>
    <name evidence="2" type="ORF">AVDCRST_MAG85-3493</name>
</gene>
<keyword evidence="1" id="KW-0472">Membrane</keyword>
<evidence type="ECO:0000256" key="1">
    <source>
        <dbReference type="SAM" id="Phobius"/>
    </source>
</evidence>
<reference evidence="2" key="1">
    <citation type="submission" date="2020-02" db="EMBL/GenBank/DDBJ databases">
        <authorList>
            <person name="Meier V. D."/>
        </authorList>
    </citation>
    <scope>NUCLEOTIDE SEQUENCE</scope>
    <source>
        <strain evidence="2">AVDCRST_MAG85</strain>
    </source>
</reference>
<name>A0A6J4TPY3_9ACTN</name>
<dbReference type="EMBL" id="CADCVT010000385">
    <property type="protein sequence ID" value="CAA9528959.1"/>
    <property type="molecule type" value="Genomic_DNA"/>
</dbReference>
<evidence type="ECO:0008006" key="3">
    <source>
        <dbReference type="Google" id="ProtNLM"/>
    </source>
</evidence>
<feature type="transmembrane region" description="Helical" evidence="1">
    <location>
        <begin position="103"/>
        <end position="124"/>
    </location>
</feature>
<protein>
    <recommendedName>
        <fullName evidence="3">TIGR02611 family protein</fullName>
    </recommendedName>
</protein>
<dbReference type="Pfam" id="PF09656">
    <property type="entry name" value="PGPGW"/>
    <property type="match status" value="1"/>
</dbReference>
<accession>A0A6J4TPY3</accession>
<dbReference type="AlphaFoldDB" id="A0A6J4TPY3"/>
<feature type="transmembrane region" description="Helical" evidence="1">
    <location>
        <begin position="34"/>
        <end position="56"/>
    </location>
</feature>
<sequence>MTTDAPEEQRTRSEPKMVTRLRAQREQHRDRSRIVRILFVLVGFTLLLAGIAMLVAPGPAFVVIPIGLAILSLEFTWAETALEKSLEQADRAARKASETTTTERVLVGVATALACAALAAWAYWGDIPVLPV</sequence>